<protein>
    <submittedName>
        <fullName evidence="3">Uncharacterized protein</fullName>
    </submittedName>
</protein>
<dbReference type="Proteomes" id="UP000095287">
    <property type="component" value="Unplaced"/>
</dbReference>
<evidence type="ECO:0000313" key="3">
    <source>
        <dbReference type="WBParaSite" id="L893_g14674.t1"/>
    </source>
</evidence>
<evidence type="ECO:0000256" key="1">
    <source>
        <dbReference type="SAM" id="Phobius"/>
    </source>
</evidence>
<sequence length="70" mass="8237">MHIPFQHPYSGETYEFVFIVVCMLVSFAVAAFAFFLIYMSVLIRRSMFTCDDVPVWWETMESPNKYAILV</sequence>
<evidence type="ECO:0000313" key="2">
    <source>
        <dbReference type="Proteomes" id="UP000095287"/>
    </source>
</evidence>
<reference evidence="3" key="1">
    <citation type="submission" date="2016-11" db="UniProtKB">
        <authorList>
            <consortium name="WormBaseParasite"/>
        </authorList>
    </citation>
    <scope>IDENTIFICATION</scope>
</reference>
<keyword evidence="1" id="KW-0472">Membrane</keyword>
<name>A0A1I7YBQ6_9BILA</name>
<keyword evidence="1" id="KW-1133">Transmembrane helix</keyword>
<proteinExistence type="predicted"/>
<feature type="transmembrane region" description="Helical" evidence="1">
    <location>
        <begin position="16"/>
        <end position="38"/>
    </location>
</feature>
<keyword evidence="1" id="KW-0812">Transmembrane</keyword>
<dbReference type="WBParaSite" id="L893_g14674.t1">
    <property type="protein sequence ID" value="L893_g14674.t1"/>
    <property type="gene ID" value="L893_g14674"/>
</dbReference>
<organism evidence="2 3">
    <name type="scientific">Steinernema glaseri</name>
    <dbReference type="NCBI Taxonomy" id="37863"/>
    <lineage>
        <taxon>Eukaryota</taxon>
        <taxon>Metazoa</taxon>
        <taxon>Ecdysozoa</taxon>
        <taxon>Nematoda</taxon>
        <taxon>Chromadorea</taxon>
        <taxon>Rhabditida</taxon>
        <taxon>Tylenchina</taxon>
        <taxon>Panagrolaimomorpha</taxon>
        <taxon>Strongyloidoidea</taxon>
        <taxon>Steinernematidae</taxon>
        <taxon>Steinernema</taxon>
    </lineage>
</organism>
<keyword evidence="2" id="KW-1185">Reference proteome</keyword>
<accession>A0A1I7YBQ6</accession>
<dbReference type="AlphaFoldDB" id="A0A1I7YBQ6"/>